<evidence type="ECO:0000256" key="1">
    <source>
        <dbReference type="ARBA" id="ARBA00008779"/>
    </source>
</evidence>
<name>C6XSK5_PEDHD</name>
<proteinExistence type="inferred from homology"/>
<feature type="chain" id="PRO_5002971706" evidence="3">
    <location>
        <begin position="27"/>
        <end position="507"/>
    </location>
</feature>
<organism evidence="5 6">
    <name type="scientific">Pedobacter heparinus (strain ATCC 13125 / DSM 2366 / CIP 104194 / JCM 7457 / NBRC 12017 / NCIMB 9290 / NRRL B-14731 / HIM 762-3)</name>
    <dbReference type="NCBI Taxonomy" id="485917"/>
    <lineage>
        <taxon>Bacteria</taxon>
        <taxon>Pseudomonadati</taxon>
        <taxon>Bacteroidota</taxon>
        <taxon>Sphingobacteriia</taxon>
        <taxon>Sphingobacteriales</taxon>
        <taxon>Sphingobacteriaceae</taxon>
        <taxon>Pedobacter</taxon>
    </lineage>
</organism>
<dbReference type="InterPro" id="IPR052701">
    <property type="entry name" value="GAG_Ulvan_Degrading_Sulfatases"/>
</dbReference>
<keyword evidence="3" id="KW-0732">Signal</keyword>
<dbReference type="PROSITE" id="PS00523">
    <property type="entry name" value="SULFATASE_1"/>
    <property type="match status" value="1"/>
</dbReference>
<dbReference type="RefSeq" id="WP_015809177.1">
    <property type="nucleotide sequence ID" value="NC_013061.1"/>
</dbReference>
<gene>
    <name evidence="5" type="ordered locus">Phep_3374</name>
</gene>
<evidence type="ECO:0000256" key="2">
    <source>
        <dbReference type="ARBA" id="ARBA00022801"/>
    </source>
</evidence>
<dbReference type="KEGG" id="phe:Phep_3374"/>
<evidence type="ECO:0000256" key="3">
    <source>
        <dbReference type="SAM" id="SignalP"/>
    </source>
</evidence>
<dbReference type="InterPro" id="IPR000917">
    <property type="entry name" value="Sulfatase_N"/>
</dbReference>
<protein>
    <submittedName>
        <fullName evidence="5">Sulfatase</fullName>
    </submittedName>
</protein>
<dbReference type="PROSITE" id="PS00149">
    <property type="entry name" value="SULFATASE_2"/>
    <property type="match status" value="1"/>
</dbReference>
<dbReference type="EMBL" id="CP001681">
    <property type="protein sequence ID" value="ACU05568.1"/>
    <property type="molecule type" value="Genomic_DNA"/>
</dbReference>
<feature type="domain" description="Sulfatase N-terminal" evidence="4">
    <location>
        <begin position="34"/>
        <end position="404"/>
    </location>
</feature>
<dbReference type="eggNOG" id="COG3119">
    <property type="taxonomic scope" value="Bacteria"/>
</dbReference>
<dbReference type="InterPro" id="IPR024607">
    <property type="entry name" value="Sulfatase_CS"/>
</dbReference>
<keyword evidence="6" id="KW-1185">Reference proteome</keyword>
<dbReference type="InterPro" id="IPR017850">
    <property type="entry name" value="Alkaline_phosphatase_core_sf"/>
</dbReference>
<dbReference type="AlphaFoldDB" id="C6XSK5"/>
<accession>C6XSK5</accession>
<evidence type="ECO:0000313" key="5">
    <source>
        <dbReference type="EMBL" id="ACU05568.1"/>
    </source>
</evidence>
<dbReference type="Pfam" id="PF00884">
    <property type="entry name" value="Sulfatase"/>
    <property type="match status" value="1"/>
</dbReference>
<dbReference type="PANTHER" id="PTHR43751">
    <property type="entry name" value="SULFATASE"/>
    <property type="match status" value="1"/>
</dbReference>
<reference evidence="5 6" key="1">
    <citation type="journal article" date="2009" name="Stand. Genomic Sci.">
        <title>Complete genome sequence of Pedobacter heparinus type strain (HIM 762-3).</title>
        <authorList>
            <person name="Han C."/>
            <person name="Spring S."/>
            <person name="Lapidus A."/>
            <person name="Del Rio T.G."/>
            <person name="Tice H."/>
            <person name="Copeland A."/>
            <person name="Cheng J.F."/>
            <person name="Lucas S."/>
            <person name="Chen F."/>
            <person name="Nolan M."/>
            <person name="Bruce D."/>
            <person name="Goodwin L."/>
            <person name="Pitluck S."/>
            <person name="Ivanova N."/>
            <person name="Mavromatis K."/>
            <person name="Mikhailova N."/>
            <person name="Pati A."/>
            <person name="Chen A."/>
            <person name="Palaniappan K."/>
            <person name="Land M."/>
            <person name="Hauser L."/>
            <person name="Chang Y.J."/>
            <person name="Jeffries C.C."/>
            <person name="Saunders E."/>
            <person name="Chertkov O."/>
            <person name="Brettin T."/>
            <person name="Goker M."/>
            <person name="Rohde M."/>
            <person name="Bristow J."/>
            <person name="Eisen J.A."/>
            <person name="Markowitz V."/>
            <person name="Hugenholtz P."/>
            <person name="Kyrpides N.C."/>
            <person name="Klenk H.P."/>
            <person name="Detter J.C."/>
        </authorList>
    </citation>
    <scope>NUCLEOTIDE SEQUENCE [LARGE SCALE GENOMIC DNA]</scope>
    <source>
        <strain evidence="6">ATCC 13125 / DSM 2366 / CIP 104194 / JCM 7457 / NBRC 12017 / NCIMB 9290 / NRRL B-14731 / HIM 762-3</strain>
    </source>
</reference>
<dbReference type="PANTHER" id="PTHR43751:SF6">
    <property type="entry name" value="N-ACETYLGALACTOSAMINE-6-O-SULFATASE"/>
    <property type="match status" value="1"/>
</dbReference>
<dbReference type="CDD" id="cd16143">
    <property type="entry name" value="ARS_like"/>
    <property type="match status" value="1"/>
</dbReference>
<comment type="similarity">
    <text evidence="1">Belongs to the sulfatase family.</text>
</comment>
<evidence type="ECO:0000313" key="6">
    <source>
        <dbReference type="Proteomes" id="UP000000852"/>
    </source>
</evidence>
<feature type="signal peptide" evidence="3">
    <location>
        <begin position="1"/>
        <end position="26"/>
    </location>
</feature>
<dbReference type="HOGENOM" id="CLU_006332_10_3_10"/>
<dbReference type="Gene3D" id="3.40.720.10">
    <property type="entry name" value="Alkaline Phosphatase, subunit A"/>
    <property type="match status" value="1"/>
</dbReference>
<dbReference type="Proteomes" id="UP000000852">
    <property type="component" value="Chromosome"/>
</dbReference>
<dbReference type="GO" id="GO:0016787">
    <property type="term" value="F:hydrolase activity"/>
    <property type="evidence" value="ECO:0007669"/>
    <property type="project" value="UniProtKB-KW"/>
</dbReference>
<sequence length="507" mass="53900">MKTNINKVPGSMMLLIAITLAFSSNAQTTKTSKPNIVIIYADDLGYGDISAYGGDVKTPNIDRLASQGLSFTNGHSTSATCTPSRYSLLTGKYAWRKQGTGVAPGNAPLILDPEKNTIADVLGKAGYKSAVVGKWHLGLGPKEGADWNGDIKPGPLELGFNYSYILPATGDRVPCVYVENHRIVNLDPKDPVHVSYLAPIANEPTGLNNPELLRVQSSHGHNQAIVNGIGRIGYMTGGKSALWTDEDIAAVLALKASKFIENNKNQPFFLYLATHDIHVPRVPNSKFLGKSGLGVRGDAILQLDWTVGQVTKTLDSLGLSKNTLVIFSSDNGPVLDDGYVDEAIEKLGTHKPAGPLRGGKYSLFDGGTRVPLIVKWPAAIAAGSSSDALISQVDFFASLAALTGQKPGAGDAPDSQNVINALTGKSKSGRSWLIAHAGTLSITKGDWKYIEPAKGNAAASRHKELGKSAVAQLYNLKNDLAETRNLADENPELVKTLAAELEKVKSL</sequence>
<keyword evidence="2" id="KW-0378">Hydrolase</keyword>
<dbReference type="Gene3D" id="3.30.1120.10">
    <property type="match status" value="1"/>
</dbReference>
<dbReference type="SUPFAM" id="SSF53649">
    <property type="entry name" value="Alkaline phosphatase-like"/>
    <property type="match status" value="1"/>
</dbReference>
<dbReference type="STRING" id="485917.Phep_3374"/>
<evidence type="ECO:0000259" key="4">
    <source>
        <dbReference type="Pfam" id="PF00884"/>
    </source>
</evidence>